<feature type="compositionally biased region" description="Low complexity" evidence="1">
    <location>
        <begin position="81"/>
        <end position="96"/>
    </location>
</feature>
<evidence type="ECO:0000313" key="4">
    <source>
        <dbReference type="Proteomes" id="UP000822688"/>
    </source>
</evidence>
<accession>A0A8T0IKJ7</accession>
<feature type="region of interest" description="Disordered" evidence="1">
    <location>
        <begin position="1"/>
        <end position="124"/>
    </location>
</feature>
<gene>
    <name evidence="2" type="ORF">KC19_3G107200</name>
    <name evidence="3" type="ORF">KC19_3G107500</name>
</gene>
<feature type="compositionally biased region" description="Polar residues" evidence="1">
    <location>
        <begin position="97"/>
        <end position="111"/>
    </location>
</feature>
<protein>
    <submittedName>
        <fullName evidence="3">Uncharacterized protein</fullName>
    </submittedName>
</protein>
<evidence type="ECO:0000313" key="3">
    <source>
        <dbReference type="EMBL" id="KAG0583078.1"/>
    </source>
</evidence>
<dbReference type="Proteomes" id="UP000822688">
    <property type="component" value="Chromosome 3"/>
</dbReference>
<dbReference type="AlphaFoldDB" id="A0A8T0IKJ7"/>
<evidence type="ECO:0000256" key="1">
    <source>
        <dbReference type="SAM" id="MobiDB-lite"/>
    </source>
</evidence>
<organism evidence="3 4">
    <name type="scientific">Ceratodon purpureus</name>
    <name type="common">Fire moss</name>
    <name type="synonym">Dicranum purpureum</name>
    <dbReference type="NCBI Taxonomy" id="3225"/>
    <lineage>
        <taxon>Eukaryota</taxon>
        <taxon>Viridiplantae</taxon>
        <taxon>Streptophyta</taxon>
        <taxon>Embryophyta</taxon>
        <taxon>Bryophyta</taxon>
        <taxon>Bryophytina</taxon>
        <taxon>Bryopsida</taxon>
        <taxon>Dicranidae</taxon>
        <taxon>Pseudoditrichales</taxon>
        <taxon>Ditrichaceae</taxon>
        <taxon>Ceratodon</taxon>
    </lineage>
</organism>
<dbReference type="EMBL" id="CM026423">
    <property type="protein sequence ID" value="KAG0583078.1"/>
    <property type="molecule type" value="Genomic_DNA"/>
</dbReference>
<dbReference type="EMBL" id="CM026423">
    <property type="protein sequence ID" value="KAG0583075.1"/>
    <property type="molecule type" value="Genomic_DNA"/>
</dbReference>
<sequence length="124" mass="13599">MALLSTMCTRSDATTLPGTTPRHMHTVAPCKPKIPNPNGCHPPRQQKIPTPEHSKPACAINRRKNPVRSRPQSEPPAPVTSPRLLARLPRRQASSLQGNPHRSSIPYSQLRSLGRHPDLGQSTS</sequence>
<proteinExistence type="predicted"/>
<feature type="compositionally biased region" description="Polar residues" evidence="1">
    <location>
        <begin position="1"/>
        <end position="18"/>
    </location>
</feature>
<keyword evidence="4" id="KW-1185">Reference proteome</keyword>
<evidence type="ECO:0000313" key="2">
    <source>
        <dbReference type="EMBL" id="KAG0583075.1"/>
    </source>
</evidence>
<reference evidence="3" key="1">
    <citation type="submission" date="2020-06" db="EMBL/GenBank/DDBJ databases">
        <title>WGS assembly of Ceratodon purpureus strain R40.</title>
        <authorList>
            <person name="Carey S.B."/>
            <person name="Jenkins J."/>
            <person name="Shu S."/>
            <person name="Lovell J.T."/>
            <person name="Sreedasyam A."/>
            <person name="Maumus F."/>
            <person name="Tiley G.P."/>
            <person name="Fernandez-Pozo N."/>
            <person name="Barry K."/>
            <person name="Chen C."/>
            <person name="Wang M."/>
            <person name="Lipzen A."/>
            <person name="Daum C."/>
            <person name="Saski C.A."/>
            <person name="Payton A.C."/>
            <person name="Mcbreen J.C."/>
            <person name="Conrad R.E."/>
            <person name="Kollar L.M."/>
            <person name="Olsson S."/>
            <person name="Huttunen S."/>
            <person name="Landis J.B."/>
            <person name="Wickett N.J."/>
            <person name="Johnson M.G."/>
            <person name="Rensing S.A."/>
            <person name="Grimwood J."/>
            <person name="Schmutz J."/>
            <person name="Mcdaniel S.F."/>
        </authorList>
    </citation>
    <scope>NUCLEOTIDE SEQUENCE</scope>
    <source>
        <strain evidence="3">R40</strain>
    </source>
</reference>
<name>A0A8T0IKJ7_CERPU</name>
<comment type="caution">
    <text evidence="3">The sequence shown here is derived from an EMBL/GenBank/DDBJ whole genome shotgun (WGS) entry which is preliminary data.</text>
</comment>